<feature type="compositionally biased region" description="Polar residues" evidence="9">
    <location>
        <begin position="314"/>
        <end position="326"/>
    </location>
</feature>
<keyword evidence="2" id="KW-0677">Repeat</keyword>
<feature type="domain" description="Ankyrin repeat" evidence="10">
    <location>
        <begin position="171"/>
        <end position="449"/>
    </location>
</feature>
<feature type="compositionally biased region" description="Low complexity" evidence="9">
    <location>
        <begin position="1"/>
        <end position="18"/>
    </location>
</feature>
<sequence>MELTKSNGESGGMTSSSSRSDHSLLPLHKAAFEGNVRELAAFLRQGDDVAQKDKHGNTALHIAVMLGHKECVQILLAHGAPVKAKNLKGWSTLAESISYGDRPTIISLFRKSKQQIREQMSSRRPHLIKALERIQDFYMELKWDFQSWVPLVSRILPSDICKIYKRGSSIRLDTTLLDFNDMKWERGDISFVFNGNHVHHKIGGGNNNYSPLVVMDNKLKVFQLMTNKESEMEFDDEIDLLMSSSDIIVAQLVTKEVQFARSQSGWIFREDKWEMVGPFKSEVYGVSGISLDTRKRREHLSEEDLQKNKELNIESLTKSSPSNFELSSDDYNRRESLPPPPRPEITWDEYILAEPGSPPHLGRPQMCKTSSKAFKATMAMSEDFPMTVEMLLNILEIVTPFKHLKKLREFVTMKLPPGFPVKIEIPILPTITAKITFQEFEFRDNLAEENFQIPSDYCEKRNRFPDL</sequence>
<evidence type="ECO:0000259" key="10">
    <source>
        <dbReference type="Pfam" id="PF11904"/>
    </source>
</evidence>
<evidence type="ECO:0000256" key="5">
    <source>
        <dbReference type="ARBA" id="ARBA00023136"/>
    </source>
</evidence>
<comment type="subcellular location">
    <subcellularLocation>
        <location evidence="1">Endoplasmic reticulum membrane</location>
    </subcellularLocation>
</comment>
<proteinExistence type="predicted"/>
<keyword evidence="12" id="KW-1185">Reference proteome</keyword>
<dbReference type="Pfam" id="PF12796">
    <property type="entry name" value="Ank_2"/>
    <property type="match status" value="1"/>
</dbReference>
<comment type="caution">
    <text evidence="11">The sequence shown here is derived from an EMBL/GenBank/DDBJ whole genome shotgun (WGS) entry which is preliminary data.</text>
</comment>
<dbReference type="GO" id="GO:0005789">
    <property type="term" value="C:endoplasmic reticulum membrane"/>
    <property type="evidence" value="ECO:0007669"/>
    <property type="project" value="UniProtKB-SubCell"/>
</dbReference>
<evidence type="ECO:0000256" key="7">
    <source>
        <dbReference type="ARBA" id="ARBA00037107"/>
    </source>
</evidence>
<feature type="region of interest" description="Disordered" evidence="9">
    <location>
        <begin position="1"/>
        <end position="22"/>
    </location>
</feature>
<dbReference type="Proteomes" id="UP000198287">
    <property type="component" value="Unassembled WGS sequence"/>
</dbReference>
<dbReference type="InterPro" id="IPR036770">
    <property type="entry name" value="Ankyrin_rpt-contain_sf"/>
</dbReference>
<dbReference type="PROSITE" id="PS50297">
    <property type="entry name" value="ANK_REP_REGION"/>
    <property type="match status" value="1"/>
</dbReference>
<dbReference type="SUPFAM" id="SSF48403">
    <property type="entry name" value="Ankyrin repeat"/>
    <property type="match status" value="1"/>
</dbReference>
<dbReference type="Gene3D" id="1.25.40.20">
    <property type="entry name" value="Ankyrin repeat-containing domain"/>
    <property type="match status" value="1"/>
</dbReference>
<dbReference type="STRING" id="158441.A0A226D6U0"/>
<reference evidence="11 12" key="1">
    <citation type="submission" date="2015-12" db="EMBL/GenBank/DDBJ databases">
        <title>The genome of Folsomia candida.</title>
        <authorList>
            <person name="Faddeeva A."/>
            <person name="Derks M.F."/>
            <person name="Anvar Y."/>
            <person name="Smit S."/>
            <person name="Van Straalen N."/>
            <person name="Roelofs D."/>
        </authorList>
    </citation>
    <scope>NUCLEOTIDE SEQUENCE [LARGE SCALE GENOMIC DNA]</scope>
    <source>
        <strain evidence="11 12">VU population</strain>
        <tissue evidence="11">Whole body</tissue>
    </source>
</reference>
<feature type="repeat" description="ANK" evidence="8">
    <location>
        <begin position="22"/>
        <end position="54"/>
    </location>
</feature>
<dbReference type="InterPro" id="IPR055285">
    <property type="entry name" value="ANKRD13_C"/>
</dbReference>
<dbReference type="InterPro" id="IPR002110">
    <property type="entry name" value="Ankyrin_rpt"/>
</dbReference>
<dbReference type="InterPro" id="IPR021832">
    <property type="entry name" value="ANKRD13"/>
</dbReference>
<dbReference type="PANTHER" id="PTHR12447:SF25">
    <property type="entry name" value="ANKYRIN REPEAT DOMAIN-CONTAINING PROTEIN 13C"/>
    <property type="match status" value="1"/>
</dbReference>
<evidence type="ECO:0000256" key="3">
    <source>
        <dbReference type="ARBA" id="ARBA00022824"/>
    </source>
</evidence>
<evidence type="ECO:0000256" key="4">
    <source>
        <dbReference type="ARBA" id="ARBA00023043"/>
    </source>
</evidence>
<evidence type="ECO:0000256" key="2">
    <source>
        <dbReference type="ARBA" id="ARBA00022737"/>
    </source>
</evidence>
<dbReference type="PANTHER" id="PTHR12447">
    <property type="entry name" value="ANKYRIN REPEAT DOMAIN-CONTAINING PROTEIN 13"/>
    <property type="match status" value="1"/>
</dbReference>
<dbReference type="Pfam" id="PF11904">
    <property type="entry name" value="ANKRD13_C"/>
    <property type="match status" value="1"/>
</dbReference>
<dbReference type="GO" id="GO:0005102">
    <property type="term" value="F:signaling receptor binding"/>
    <property type="evidence" value="ECO:0007669"/>
    <property type="project" value="TreeGrafter"/>
</dbReference>
<dbReference type="OMA" id="YPMHQSV"/>
<comment type="function">
    <text evidence="7">Acts as a molecular chaperone for G protein-coupled receptors, regulating their biogenesis and exit from the ER.</text>
</comment>
<feature type="region of interest" description="Disordered" evidence="9">
    <location>
        <begin position="314"/>
        <end position="345"/>
    </location>
</feature>
<dbReference type="AlphaFoldDB" id="A0A226D6U0"/>
<dbReference type="PROSITE" id="PS50088">
    <property type="entry name" value="ANK_REPEAT"/>
    <property type="match status" value="2"/>
</dbReference>
<keyword evidence="4 8" id="KW-0040">ANK repeat</keyword>
<protein>
    <submittedName>
        <fullName evidence="11">Ankyrin repeat domain-containing protein 13C</fullName>
    </submittedName>
</protein>
<evidence type="ECO:0000256" key="8">
    <source>
        <dbReference type="PROSITE-ProRule" id="PRU00023"/>
    </source>
</evidence>
<feature type="repeat" description="ANK" evidence="8">
    <location>
        <begin position="55"/>
        <end position="87"/>
    </location>
</feature>
<dbReference type="GO" id="GO:0006621">
    <property type="term" value="P:protein retention in ER lumen"/>
    <property type="evidence" value="ECO:0007669"/>
    <property type="project" value="TreeGrafter"/>
</dbReference>
<accession>A0A226D6U0</accession>
<evidence type="ECO:0000313" key="11">
    <source>
        <dbReference type="EMBL" id="OXA40578.1"/>
    </source>
</evidence>
<keyword evidence="6" id="KW-0143">Chaperone</keyword>
<dbReference type="EMBL" id="LNIX01000033">
    <property type="protein sequence ID" value="OXA40578.1"/>
    <property type="molecule type" value="Genomic_DNA"/>
</dbReference>
<evidence type="ECO:0000313" key="12">
    <source>
        <dbReference type="Proteomes" id="UP000198287"/>
    </source>
</evidence>
<organism evidence="11 12">
    <name type="scientific">Folsomia candida</name>
    <name type="common">Springtail</name>
    <dbReference type="NCBI Taxonomy" id="158441"/>
    <lineage>
        <taxon>Eukaryota</taxon>
        <taxon>Metazoa</taxon>
        <taxon>Ecdysozoa</taxon>
        <taxon>Arthropoda</taxon>
        <taxon>Hexapoda</taxon>
        <taxon>Collembola</taxon>
        <taxon>Entomobryomorpha</taxon>
        <taxon>Isotomoidea</taxon>
        <taxon>Isotomidae</taxon>
        <taxon>Proisotominae</taxon>
        <taxon>Folsomia</taxon>
    </lineage>
</organism>
<keyword evidence="5" id="KW-0472">Membrane</keyword>
<keyword evidence="3" id="KW-0256">Endoplasmic reticulum</keyword>
<gene>
    <name evidence="11" type="ORF">Fcan01_24712</name>
</gene>
<name>A0A226D6U0_FOLCA</name>
<evidence type="ECO:0000256" key="9">
    <source>
        <dbReference type="SAM" id="MobiDB-lite"/>
    </source>
</evidence>
<evidence type="ECO:0000256" key="6">
    <source>
        <dbReference type="ARBA" id="ARBA00023186"/>
    </source>
</evidence>
<dbReference type="SMART" id="SM00248">
    <property type="entry name" value="ANK"/>
    <property type="match status" value="2"/>
</dbReference>
<evidence type="ECO:0000256" key="1">
    <source>
        <dbReference type="ARBA" id="ARBA00004586"/>
    </source>
</evidence>
<dbReference type="FunFam" id="1.25.40.20:FF:000302">
    <property type="entry name" value="Ankyrin repeat containing protein"/>
    <property type="match status" value="1"/>
</dbReference>
<dbReference type="OrthoDB" id="1585644at2759"/>